<comment type="caution">
    <text evidence="1">The sequence shown here is derived from an EMBL/GenBank/DDBJ whole genome shotgun (WGS) entry which is preliminary data.</text>
</comment>
<protein>
    <submittedName>
        <fullName evidence="1">Uncharacterized protein</fullName>
    </submittedName>
</protein>
<dbReference type="AlphaFoldDB" id="A0A1Y2LCY6"/>
<dbReference type="STRING" id="1293890.TALK_08305"/>
<name>A0A1Y2LCY6_9PROT</name>
<reference evidence="1 2" key="1">
    <citation type="submission" date="2014-03" db="EMBL/GenBank/DDBJ databases">
        <title>The draft genome sequence of Thalassospira alkalitolerans JCM 18968.</title>
        <authorList>
            <person name="Lai Q."/>
            <person name="Shao Z."/>
        </authorList>
    </citation>
    <scope>NUCLEOTIDE SEQUENCE [LARGE SCALE GENOMIC DNA]</scope>
    <source>
        <strain evidence="1 2">JCM 18968</strain>
    </source>
</reference>
<gene>
    <name evidence="1" type="ORF">TALK_08305</name>
</gene>
<evidence type="ECO:0000313" key="1">
    <source>
        <dbReference type="EMBL" id="OSQ48503.1"/>
    </source>
</evidence>
<keyword evidence="2" id="KW-1185">Reference proteome</keyword>
<sequence length="142" mass="15754">MMAGFASTAMAAPKIIEITQVPCQFLEAETTNHHYTSSKKADCVAINKQSGDQRLESAAVMTLEPGDYIFRVANDNVPYEVGFWLRDKDYDWTDKVLGQKLSVSGGGLFKGKTKDYAVTLEPGEYLYSCPLNTTPNYKLVVK</sequence>
<proteinExistence type="predicted"/>
<organism evidence="1 2">
    <name type="scientific">Thalassospira alkalitolerans</name>
    <dbReference type="NCBI Taxonomy" id="1293890"/>
    <lineage>
        <taxon>Bacteria</taxon>
        <taxon>Pseudomonadati</taxon>
        <taxon>Pseudomonadota</taxon>
        <taxon>Alphaproteobacteria</taxon>
        <taxon>Rhodospirillales</taxon>
        <taxon>Thalassospiraceae</taxon>
        <taxon>Thalassospira</taxon>
    </lineage>
</organism>
<dbReference type="OrthoDB" id="9807821at2"/>
<accession>A0A1Y2LCY6</accession>
<dbReference type="EMBL" id="JFKB01000005">
    <property type="protein sequence ID" value="OSQ48503.1"/>
    <property type="molecule type" value="Genomic_DNA"/>
</dbReference>
<evidence type="ECO:0000313" key="2">
    <source>
        <dbReference type="Proteomes" id="UP000193396"/>
    </source>
</evidence>
<dbReference type="Proteomes" id="UP000193396">
    <property type="component" value="Unassembled WGS sequence"/>
</dbReference>